<protein>
    <submittedName>
        <fullName evidence="1">DNA-binding transcription factor yap1</fullName>
    </submittedName>
</protein>
<keyword evidence="2" id="KW-1185">Reference proteome</keyword>
<dbReference type="EMBL" id="QTSX02002181">
    <property type="protein sequence ID" value="KAJ9077744.1"/>
    <property type="molecule type" value="Genomic_DNA"/>
</dbReference>
<dbReference type="Proteomes" id="UP001165960">
    <property type="component" value="Unassembled WGS sequence"/>
</dbReference>
<evidence type="ECO:0000313" key="2">
    <source>
        <dbReference type="Proteomes" id="UP001165960"/>
    </source>
</evidence>
<organism evidence="1 2">
    <name type="scientific">Entomophthora muscae</name>
    <dbReference type="NCBI Taxonomy" id="34485"/>
    <lineage>
        <taxon>Eukaryota</taxon>
        <taxon>Fungi</taxon>
        <taxon>Fungi incertae sedis</taxon>
        <taxon>Zoopagomycota</taxon>
        <taxon>Entomophthoromycotina</taxon>
        <taxon>Entomophthoromycetes</taxon>
        <taxon>Entomophthorales</taxon>
        <taxon>Entomophthoraceae</taxon>
        <taxon>Entomophthora</taxon>
    </lineage>
</organism>
<accession>A0ACC2TT34</accession>
<gene>
    <name evidence="1" type="primary">YAP1_2</name>
    <name evidence="1" type="ORF">DSO57_1013816</name>
</gene>
<reference evidence="1" key="1">
    <citation type="submission" date="2022-04" db="EMBL/GenBank/DDBJ databases">
        <title>Genome of the entomopathogenic fungus Entomophthora muscae.</title>
        <authorList>
            <person name="Elya C."/>
            <person name="Lovett B.R."/>
            <person name="Lee E."/>
            <person name="Macias A.M."/>
            <person name="Hajek A.E."/>
            <person name="De Bivort B.L."/>
            <person name="Kasson M.T."/>
            <person name="De Fine Licht H.H."/>
            <person name="Stajich J.E."/>
        </authorList>
    </citation>
    <scope>NUCLEOTIDE SEQUENCE</scope>
    <source>
        <strain evidence="1">Berkeley</strain>
    </source>
</reference>
<comment type="caution">
    <text evidence="1">The sequence shown here is derived from an EMBL/GenBank/DDBJ whole genome shotgun (WGS) entry which is preliminary data.</text>
</comment>
<proteinExistence type="predicted"/>
<name>A0ACC2TT34_9FUNG</name>
<evidence type="ECO:0000313" key="1">
    <source>
        <dbReference type="EMBL" id="KAJ9077744.1"/>
    </source>
</evidence>
<sequence>MSQFEQETPIQTEQVALTEKRRLDTHDSLSDQHSKHQAVEKVRKKPGRKPSNMEPANKRLAQNRAAQRAFRERKDTYVKDLESKVQELEEARLAAEKENKLLQARLDALENKPAKPESSSKTETSTETYSPAANSSPVKEQTSEPPMSIPESYTPSLEDYMIPFGSYLGFTPQIQSEEPLISQPYGQSLDTNFDINPGVNYYPMSYDYSVPQPGMEPPSLVDPVLYADFVQNYDPLSANIPFHLMSPQPLCNSLPPNKEEQDLDLLCSLLKDKATCFEVKRFYSSCKDTPV</sequence>
<keyword evidence="1" id="KW-0238">DNA-binding</keyword>